<dbReference type="Pfam" id="PF00067">
    <property type="entry name" value="p450"/>
    <property type="match status" value="1"/>
</dbReference>
<evidence type="ECO:0000313" key="5">
    <source>
        <dbReference type="EMBL" id="TVU33093.1"/>
    </source>
</evidence>
<dbReference type="Proteomes" id="UP000324897">
    <property type="component" value="Chromosome 1"/>
</dbReference>
<dbReference type="EMBL" id="RWGY01000011">
    <property type="protein sequence ID" value="TVU33093.1"/>
    <property type="molecule type" value="Genomic_DNA"/>
</dbReference>
<dbReference type="GO" id="GO:0020037">
    <property type="term" value="F:heme binding"/>
    <property type="evidence" value="ECO:0007669"/>
    <property type="project" value="InterPro"/>
</dbReference>
<evidence type="ECO:0000256" key="1">
    <source>
        <dbReference type="ARBA" id="ARBA00022723"/>
    </source>
</evidence>
<evidence type="ECO:0008006" key="7">
    <source>
        <dbReference type="Google" id="ProtNLM"/>
    </source>
</evidence>
<feature type="region of interest" description="Disordered" evidence="4">
    <location>
        <begin position="1"/>
        <end position="20"/>
    </location>
</feature>
<keyword evidence="6" id="KW-1185">Reference proteome</keyword>
<dbReference type="InterPro" id="IPR002403">
    <property type="entry name" value="Cyt_P450_E_grp-IV"/>
</dbReference>
<reference evidence="5 6" key="1">
    <citation type="journal article" date="2019" name="Sci. Rep.">
        <title>A high-quality genome of Eragrostis curvula grass provides insights into Poaceae evolution and supports new strategies to enhance forage quality.</title>
        <authorList>
            <person name="Carballo J."/>
            <person name="Santos B.A.C.M."/>
            <person name="Zappacosta D."/>
            <person name="Garbus I."/>
            <person name="Selva J.P."/>
            <person name="Gallo C.A."/>
            <person name="Diaz A."/>
            <person name="Albertini E."/>
            <person name="Caccamo M."/>
            <person name="Echenique V."/>
        </authorList>
    </citation>
    <scope>NUCLEOTIDE SEQUENCE [LARGE SCALE GENOMIC DNA]</scope>
    <source>
        <strain evidence="6">cv. Victoria</strain>
        <tissue evidence="5">Leaf</tissue>
    </source>
</reference>
<dbReference type="PANTHER" id="PTHR24286:SF365">
    <property type="entry name" value="ALLENE OXIDE SYNTHASE 3"/>
    <property type="match status" value="1"/>
</dbReference>
<gene>
    <name evidence="5" type="ORF">EJB05_24878</name>
</gene>
<evidence type="ECO:0000256" key="3">
    <source>
        <dbReference type="PIRSR" id="PIRSR602403-1"/>
    </source>
</evidence>
<dbReference type="PRINTS" id="PR00465">
    <property type="entry name" value="EP450IV"/>
</dbReference>
<evidence type="ECO:0000313" key="6">
    <source>
        <dbReference type="Proteomes" id="UP000324897"/>
    </source>
</evidence>
<dbReference type="CDD" id="cd11071">
    <property type="entry name" value="CYP74"/>
    <property type="match status" value="1"/>
</dbReference>
<sequence>MASNRANSGDAGGGEKKKLSPSGLPIREILGGYGVPFFSPLRDRLDYYYFQGAEEFFRSRIARHGGATVLRVNMPPGAFISGDPRVVALLDARSFRVLLDDAKVDKADTLDGTYMPSLALFGGHRPLAFLDAGDARHAKLKRVMIRLAAARMHHVAPAFGAAFAALFDAVEADCLLRRRLLSSTSTTRPWLIEHLLLHTVRLPTFLVRRDYAELTAYFADVAAGVLDDAEKLHPGAIPRDELLHNLWLARAGPELHARLADEVRAVFPAGSGEAITLTAIEKMPLVKSVVWEIVRVNPPVEFQYGRAREDMVVESHDVAYEIKKGEMLFGYQTLATRDERVFPRGREFVPDRFVVAGDDDDERRRMLHHVVWSNGPETAAAAEGNKQCPGKDMVVAVARLMVAELFRRYDTFTAGVEELPLEPVVTITSLTRAAAGHGCTTKQ</sequence>
<evidence type="ECO:0000256" key="2">
    <source>
        <dbReference type="ARBA" id="ARBA00023004"/>
    </source>
</evidence>
<dbReference type="AlphaFoldDB" id="A0A5J9VAL5"/>
<feature type="non-terminal residue" evidence="5">
    <location>
        <position position="1"/>
    </location>
</feature>
<dbReference type="GO" id="GO:0016125">
    <property type="term" value="P:sterol metabolic process"/>
    <property type="evidence" value="ECO:0007669"/>
    <property type="project" value="TreeGrafter"/>
</dbReference>
<dbReference type="Gramene" id="TVU33093">
    <property type="protein sequence ID" value="TVU33093"/>
    <property type="gene ID" value="EJB05_24878"/>
</dbReference>
<keyword evidence="2 3" id="KW-0408">Iron</keyword>
<dbReference type="OrthoDB" id="2789670at2759"/>
<proteinExistence type="predicted"/>
<dbReference type="SUPFAM" id="SSF48264">
    <property type="entry name" value="Cytochrome P450"/>
    <property type="match status" value="1"/>
</dbReference>
<accession>A0A5J9VAL5</accession>
<organism evidence="5 6">
    <name type="scientific">Eragrostis curvula</name>
    <name type="common">weeping love grass</name>
    <dbReference type="NCBI Taxonomy" id="38414"/>
    <lineage>
        <taxon>Eukaryota</taxon>
        <taxon>Viridiplantae</taxon>
        <taxon>Streptophyta</taxon>
        <taxon>Embryophyta</taxon>
        <taxon>Tracheophyta</taxon>
        <taxon>Spermatophyta</taxon>
        <taxon>Magnoliopsida</taxon>
        <taxon>Liliopsida</taxon>
        <taxon>Poales</taxon>
        <taxon>Poaceae</taxon>
        <taxon>PACMAD clade</taxon>
        <taxon>Chloridoideae</taxon>
        <taxon>Eragrostideae</taxon>
        <taxon>Eragrostidinae</taxon>
        <taxon>Eragrostis</taxon>
    </lineage>
</organism>
<dbReference type="InterPro" id="IPR001128">
    <property type="entry name" value="Cyt_P450"/>
</dbReference>
<dbReference type="GO" id="GO:0016705">
    <property type="term" value="F:oxidoreductase activity, acting on paired donors, with incorporation or reduction of molecular oxygen"/>
    <property type="evidence" value="ECO:0007669"/>
    <property type="project" value="InterPro"/>
</dbReference>
<dbReference type="Gene3D" id="1.10.630.10">
    <property type="entry name" value="Cytochrome P450"/>
    <property type="match status" value="2"/>
</dbReference>
<keyword evidence="1 3" id="KW-0479">Metal-binding</keyword>
<comment type="caution">
    <text evidence="5">The sequence shown here is derived from an EMBL/GenBank/DDBJ whole genome shotgun (WGS) entry which is preliminary data.</text>
</comment>
<feature type="binding site" description="axial binding residue" evidence="3">
    <location>
        <position position="388"/>
    </location>
    <ligand>
        <name>heme</name>
        <dbReference type="ChEBI" id="CHEBI:30413"/>
    </ligand>
    <ligandPart>
        <name>Fe</name>
        <dbReference type="ChEBI" id="CHEBI:18248"/>
    </ligandPart>
</feature>
<evidence type="ECO:0000256" key="4">
    <source>
        <dbReference type="SAM" id="MobiDB-lite"/>
    </source>
</evidence>
<comment type="cofactor">
    <cofactor evidence="3">
        <name>heme</name>
        <dbReference type="ChEBI" id="CHEBI:30413"/>
    </cofactor>
</comment>
<dbReference type="GO" id="GO:0005506">
    <property type="term" value="F:iron ion binding"/>
    <property type="evidence" value="ECO:0007669"/>
    <property type="project" value="InterPro"/>
</dbReference>
<name>A0A5J9VAL5_9POAL</name>
<dbReference type="GO" id="GO:0004497">
    <property type="term" value="F:monooxygenase activity"/>
    <property type="evidence" value="ECO:0007669"/>
    <property type="project" value="InterPro"/>
</dbReference>
<keyword evidence="3" id="KW-0349">Heme</keyword>
<dbReference type="InterPro" id="IPR036396">
    <property type="entry name" value="Cyt_P450_sf"/>
</dbReference>
<dbReference type="PANTHER" id="PTHR24286">
    <property type="entry name" value="CYTOCHROME P450 26"/>
    <property type="match status" value="1"/>
</dbReference>
<protein>
    <recommendedName>
        <fullName evidence="7">Cytochrome P450</fullName>
    </recommendedName>
</protein>